<evidence type="ECO:0000256" key="12">
    <source>
        <dbReference type="HAMAP-Rule" id="MF_00974"/>
    </source>
</evidence>
<keyword evidence="17" id="KW-1185">Reference proteome</keyword>
<dbReference type="Pfam" id="PF13155">
    <property type="entry name" value="Toprim_2"/>
    <property type="match status" value="1"/>
</dbReference>
<keyword evidence="9" id="KW-0460">Magnesium</keyword>
<keyword evidence="6 12" id="KW-0479">Metal-binding</keyword>
<evidence type="ECO:0000256" key="4">
    <source>
        <dbReference type="ARBA" id="ARBA00022695"/>
    </source>
</evidence>
<dbReference type="EC" id="2.7.7.101" evidence="12"/>
<dbReference type="InterPro" id="IPR036977">
    <property type="entry name" value="DNA_primase_Znf_CHC2"/>
</dbReference>
<dbReference type="Pfam" id="PF08275">
    <property type="entry name" value="DNAG_N"/>
    <property type="match status" value="1"/>
</dbReference>
<dbReference type="InterPro" id="IPR002694">
    <property type="entry name" value="Znf_CHC2"/>
</dbReference>
<evidence type="ECO:0000256" key="8">
    <source>
        <dbReference type="ARBA" id="ARBA00022833"/>
    </source>
</evidence>
<keyword evidence="4 12" id="KW-0548">Nucleotidyltransferase</keyword>
<dbReference type="InterPro" id="IPR050219">
    <property type="entry name" value="DnaG_primase"/>
</dbReference>
<dbReference type="HAMAP" id="MF_00974">
    <property type="entry name" value="DNA_primase_DnaG"/>
    <property type="match status" value="1"/>
</dbReference>
<evidence type="ECO:0000256" key="9">
    <source>
        <dbReference type="ARBA" id="ARBA00022842"/>
    </source>
</evidence>
<dbReference type="CDD" id="cd03364">
    <property type="entry name" value="TOPRIM_DnaG_primases"/>
    <property type="match status" value="1"/>
</dbReference>
<dbReference type="InterPro" id="IPR037068">
    <property type="entry name" value="DNA_primase_core_N_sf"/>
</dbReference>
<dbReference type="KEGG" id="dgi:Desgi_1377"/>
<dbReference type="SUPFAM" id="SSF48024">
    <property type="entry name" value="N-terminal domain of DnaB helicase"/>
    <property type="match status" value="1"/>
</dbReference>
<dbReference type="GO" id="GO:0006269">
    <property type="term" value="P:DNA replication, synthesis of primer"/>
    <property type="evidence" value="ECO:0007669"/>
    <property type="project" value="UniProtKB-UniRule"/>
</dbReference>
<evidence type="ECO:0000256" key="3">
    <source>
        <dbReference type="ARBA" id="ARBA00022679"/>
    </source>
</evidence>
<dbReference type="SMART" id="SM00400">
    <property type="entry name" value="ZnF_CHCC"/>
    <property type="match status" value="1"/>
</dbReference>
<reference evidence="16 17" key="1">
    <citation type="submission" date="2012-01" db="EMBL/GenBank/DDBJ databases">
        <title>Complete sequence of Desulfotomaculum gibsoniae DSM 7213.</title>
        <authorList>
            <consortium name="US DOE Joint Genome Institute"/>
            <person name="Lucas S."/>
            <person name="Han J."/>
            <person name="Lapidus A."/>
            <person name="Cheng J.-F."/>
            <person name="Goodwin L."/>
            <person name="Pitluck S."/>
            <person name="Peters L."/>
            <person name="Ovchinnikova G."/>
            <person name="Teshima H."/>
            <person name="Detter J.C."/>
            <person name="Han C."/>
            <person name="Tapia R."/>
            <person name="Land M."/>
            <person name="Hauser L."/>
            <person name="Kyrpides N."/>
            <person name="Ivanova N."/>
            <person name="Pagani I."/>
            <person name="Parshina S."/>
            <person name="Plugge C."/>
            <person name="Muyzer G."/>
            <person name="Kuever J."/>
            <person name="Ivanova A."/>
            <person name="Nazina T."/>
            <person name="Klenk H.-P."/>
            <person name="Brambilla E."/>
            <person name="Spring S."/>
            <person name="Stams A.F."/>
            <person name="Woyke T."/>
        </authorList>
    </citation>
    <scope>NUCLEOTIDE SEQUENCE [LARGE SCALE GENOMIC DNA]</scope>
    <source>
        <strain evidence="16 17">DSM 7213</strain>
    </source>
</reference>
<evidence type="ECO:0000313" key="17">
    <source>
        <dbReference type="Proteomes" id="UP000013520"/>
    </source>
</evidence>
<dbReference type="eggNOG" id="COG0358">
    <property type="taxonomic scope" value="Bacteria"/>
</dbReference>
<dbReference type="InterPro" id="IPR034151">
    <property type="entry name" value="TOPRIM_DnaG_bac"/>
</dbReference>
<evidence type="ECO:0000256" key="13">
    <source>
        <dbReference type="PIRNR" id="PIRNR002811"/>
    </source>
</evidence>
<dbReference type="Gene3D" id="3.90.980.10">
    <property type="entry name" value="DNA primase, catalytic core, N-terminal domain"/>
    <property type="match status" value="1"/>
</dbReference>
<keyword evidence="5 12" id="KW-0235">DNA replication</keyword>
<dbReference type="SUPFAM" id="SSF56731">
    <property type="entry name" value="DNA primase core"/>
    <property type="match status" value="1"/>
</dbReference>
<keyword evidence="2 12" id="KW-0639">Primosome</keyword>
<dbReference type="FunFam" id="3.90.580.10:FF:000001">
    <property type="entry name" value="DNA primase"/>
    <property type="match status" value="1"/>
</dbReference>
<evidence type="ECO:0000256" key="5">
    <source>
        <dbReference type="ARBA" id="ARBA00022705"/>
    </source>
</evidence>
<name>R4KML9_9FIRM</name>
<protein>
    <recommendedName>
        <fullName evidence="12 13">DNA primase</fullName>
        <ecNumber evidence="12">2.7.7.101</ecNumber>
    </recommendedName>
</protein>
<keyword evidence="10 12" id="KW-0238">DNA-binding</keyword>
<dbReference type="GO" id="GO:0008270">
    <property type="term" value="F:zinc ion binding"/>
    <property type="evidence" value="ECO:0007669"/>
    <property type="project" value="UniProtKB-UniRule"/>
</dbReference>
<dbReference type="PROSITE" id="PS50880">
    <property type="entry name" value="TOPRIM"/>
    <property type="match status" value="1"/>
</dbReference>
<dbReference type="AlphaFoldDB" id="R4KML9"/>
<evidence type="ECO:0000256" key="1">
    <source>
        <dbReference type="ARBA" id="ARBA00022478"/>
    </source>
</evidence>
<dbReference type="Gene3D" id="3.90.580.10">
    <property type="entry name" value="Zinc finger, CHC2-type domain"/>
    <property type="match status" value="1"/>
</dbReference>
<dbReference type="GO" id="GO:0000428">
    <property type="term" value="C:DNA-directed RNA polymerase complex"/>
    <property type="evidence" value="ECO:0007669"/>
    <property type="project" value="UniProtKB-KW"/>
</dbReference>
<dbReference type="Gene3D" id="3.40.1360.10">
    <property type="match status" value="1"/>
</dbReference>
<comment type="function">
    <text evidence="12 13">RNA polymerase that catalyzes the synthesis of short RNA molecules used as primers for DNA polymerase during DNA replication.</text>
</comment>
<dbReference type="SUPFAM" id="SSF57783">
    <property type="entry name" value="Zinc beta-ribbon"/>
    <property type="match status" value="1"/>
</dbReference>
<dbReference type="InterPro" id="IPR006295">
    <property type="entry name" value="DNA_primase_DnaG"/>
</dbReference>
<feature type="domain" description="Toprim" evidence="15">
    <location>
        <begin position="276"/>
        <end position="357"/>
    </location>
</feature>
<accession>R4KML9</accession>
<sequence>MLNDQYVCVCGSGWKVIPVGGFIPEEIVENIRLRADIVQIISDYVTLQKKGRNYMGHCPFHQESDPSFTVTPDKQIFYCFGCHAGGNVFKFIMLQHNLSFPEAVKMLGEKVGIAVPDGYSPQVRERLRREEKAWKINNLAKDFFQSILLQHSEAAAAREYIHGRGINANIIKDFGLGYAPASWDTLMKFMQSKGIGVSDLLKVGLVVSGDRGVYDRFRSRLMFPIADARGRVVGFGGRVLGDGLPKYLNTAETDFFSKGKILYGLDRARQAIREMRYVVITEGYMDTIAAHQYGMANTVASLGTSLTKEHGRLLMNYTREVIIAYDADAAGVAAAVRGLDILQELGCRVRVLSLPEGKDPDEFLRARGLDQWKRQVENATPLVEFKIQRALAKYNNGPLARDAVLEEVLPALAAMPGELEKNEAIRLVAARLFTSYHVVAEQLQKFSNSNRKKTTKPDKIAKIKHNINNKRIANDFGKKAEYGLIRFILEDNKVIDLVAGALPGNFFQDDFCREVYAKIIDAYNRSYAHTSSVVLDHLDEEYQKKLSAMLIEPVPGENPELIVKGYINAIKKRQLLEHRRQLQDALAGAEKAGDYNEIIRILQEIGFTDQTLKGGEMLQ</sequence>
<dbReference type="InterPro" id="IPR016136">
    <property type="entry name" value="DNA_helicase_N/primase_C"/>
</dbReference>
<dbReference type="InterPro" id="IPR006171">
    <property type="entry name" value="TOPRIM_dom"/>
</dbReference>
<dbReference type="EMBL" id="CP003273">
    <property type="protein sequence ID" value="AGL00881.1"/>
    <property type="molecule type" value="Genomic_DNA"/>
</dbReference>
<comment type="cofactor">
    <cofactor evidence="12 13 14">
        <name>Zn(2+)</name>
        <dbReference type="ChEBI" id="CHEBI:29105"/>
    </cofactor>
    <text evidence="12 13 14">Binds 1 zinc ion per monomer.</text>
</comment>
<comment type="catalytic activity">
    <reaction evidence="12">
        <text>ssDNA + n NTP = ssDNA/pppN(pN)n-1 hybrid + (n-1) diphosphate.</text>
        <dbReference type="EC" id="2.7.7.101"/>
    </reaction>
</comment>
<keyword evidence="7 12" id="KW-0863">Zinc-finger</keyword>
<dbReference type="NCBIfam" id="TIGR01391">
    <property type="entry name" value="dnaG"/>
    <property type="match status" value="1"/>
</dbReference>
<dbReference type="STRING" id="767817.Desgi_1377"/>
<dbReference type="FunFam" id="3.90.980.10:FF:000001">
    <property type="entry name" value="DNA primase"/>
    <property type="match status" value="1"/>
</dbReference>
<dbReference type="GO" id="GO:0003899">
    <property type="term" value="F:DNA-directed RNA polymerase activity"/>
    <property type="evidence" value="ECO:0007669"/>
    <property type="project" value="UniProtKB-UniRule"/>
</dbReference>
<dbReference type="FunFam" id="3.40.1360.10:FF:000002">
    <property type="entry name" value="DNA primase"/>
    <property type="match status" value="1"/>
</dbReference>
<evidence type="ECO:0000256" key="14">
    <source>
        <dbReference type="PIRSR" id="PIRSR002811-1"/>
    </source>
</evidence>
<dbReference type="InterPro" id="IPR013264">
    <property type="entry name" value="DNAG_N"/>
</dbReference>
<dbReference type="Proteomes" id="UP000013520">
    <property type="component" value="Chromosome"/>
</dbReference>
<evidence type="ECO:0000256" key="2">
    <source>
        <dbReference type="ARBA" id="ARBA00022515"/>
    </source>
</evidence>
<dbReference type="InterPro" id="IPR030846">
    <property type="entry name" value="DnaG_bac"/>
</dbReference>
<organism evidence="16 17">
    <name type="scientific">Desulfoscipio gibsoniae DSM 7213</name>
    <dbReference type="NCBI Taxonomy" id="767817"/>
    <lineage>
        <taxon>Bacteria</taxon>
        <taxon>Bacillati</taxon>
        <taxon>Bacillota</taxon>
        <taxon>Clostridia</taxon>
        <taxon>Eubacteriales</taxon>
        <taxon>Desulfallaceae</taxon>
        <taxon>Desulfoscipio</taxon>
    </lineage>
</organism>
<evidence type="ECO:0000256" key="10">
    <source>
        <dbReference type="ARBA" id="ARBA00023125"/>
    </source>
</evidence>
<evidence type="ECO:0000313" key="16">
    <source>
        <dbReference type="EMBL" id="AGL00881.1"/>
    </source>
</evidence>
<comment type="domain">
    <text evidence="12">Contains an N-terminal zinc-binding domain, a central core domain that contains the primase activity, and a C-terminal DnaB-binding domain.</text>
</comment>
<keyword evidence="1 12" id="KW-0240">DNA-directed RNA polymerase</keyword>
<dbReference type="InterPro" id="IPR036185">
    <property type="entry name" value="DNA_heli_DnaB-like_N_sf"/>
</dbReference>
<gene>
    <name evidence="12" type="primary">dnaG</name>
    <name evidence="16" type="ORF">Desgi_1377</name>
</gene>
<dbReference type="Pfam" id="PF01807">
    <property type="entry name" value="Zn_ribbon_DnaG"/>
    <property type="match status" value="1"/>
</dbReference>
<dbReference type="HOGENOM" id="CLU_013501_3_3_9"/>
<comment type="subunit">
    <text evidence="12">Monomer. Interacts with DnaB.</text>
</comment>
<dbReference type="GO" id="GO:0005524">
    <property type="term" value="F:ATP binding"/>
    <property type="evidence" value="ECO:0007669"/>
    <property type="project" value="InterPro"/>
</dbReference>
<proteinExistence type="inferred from homology"/>
<dbReference type="PIRSF" id="PIRSF002811">
    <property type="entry name" value="DnaG"/>
    <property type="match status" value="1"/>
</dbReference>
<evidence type="ECO:0000256" key="11">
    <source>
        <dbReference type="ARBA" id="ARBA00023163"/>
    </source>
</evidence>
<dbReference type="GO" id="GO:1990077">
    <property type="term" value="C:primosome complex"/>
    <property type="evidence" value="ECO:0007669"/>
    <property type="project" value="UniProtKB-KW"/>
</dbReference>
<keyword evidence="11 12" id="KW-0804">Transcription</keyword>
<feature type="zinc finger region" description="CHC2-type" evidence="12 14">
    <location>
        <begin position="58"/>
        <end position="82"/>
    </location>
</feature>
<evidence type="ECO:0000256" key="7">
    <source>
        <dbReference type="ARBA" id="ARBA00022771"/>
    </source>
</evidence>
<evidence type="ECO:0000256" key="6">
    <source>
        <dbReference type="ARBA" id="ARBA00022723"/>
    </source>
</evidence>
<keyword evidence="3 12" id="KW-0808">Transferase</keyword>
<dbReference type="SMART" id="SM00493">
    <property type="entry name" value="TOPRIM"/>
    <property type="match status" value="1"/>
</dbReference>
<dbReference type="PANTHER" id="PTHR30313:SF2">
    <property type="entry name" value="DNA PRIMASE"/>
    <property type="match status" value="1"/>
</dbReference>
<keyword evidence="8 12" id="KW-0862">Zinc</keyword>
<dbReference type="GO" id="GO:0003677">
    <property type="term" value="F:DNA binding"/>
    <property type="evidence" value="ECO:0007669"/>
    <property type="project" value="UniProtKB-KW"/>
</dbReference>
<dbReference type="Gene3D" id="1.10.860.10">
    <property type="entry name" value="DNAb Helicase, Chain A"/>
    <property type="match status" value="1"/>
</dbReference>
<dbReference type="GO" id="GO:0003678">
    <property type="term" value="F:DNA helicase activity"/>
    <property type="evidence" value="ECO:0007669"/>
    <property type="project" value="InterPro"/>
</dbReference>
<evidence type="ECO:0000259" key="15">
    <source>
        <dbReference type="PROSITE" id="PS50880"/>
    </source>
</evidence>
<dbReference type="PANTHER" id="PTHR30313">
    <property type="entry name" value="DNA PRIMASE"/>
    <property type="match status" value="1"/>
</dbReference>
<dbReference type="GO" id="GO:0005737">
    <property type="term" value="C:cytoplasm"/>
    <property type="evidence" value="ECO:0007669"/>
    <property type="project" value="TreeGrafter"/>
</dbReference>
<comment type="similarity">
    <text evidence="12 13">Belongs to the DnaG primase family.</text>
</comment>